<protein>
    <submittedName>
        <fullName evidence="1">Uncharacterized protein</fullName>
    </submittedName>
</protein>
<gene>
    <name evidence="1" type="ORF">BGLFYP119_00686</name>
</gene>
<name>A0A6N2RLG3_9FIRM</name>
<proteinExistence type="predicted"/>
<dbReference type="RefSeq" id="WP_156352716.1">
    <property type="nucleotide sequence ID" value="NZ_CACRST010000009.1"/>
</dbReference>
<sequence length="178" mass="19901">MKKEKLIATIMICSMVLYPTTITVASAERKSDKKTESKTPVEKFIELYNENADENKNEKIEDTIPADLQGSDYKTEFRLSAFEDAIGNKGEIGDSEILIINYGTFNLDSLRIYVAPETGCDVNSLARNIIHTLDSSITDQEIDEQLSKASLYLGDTGYITGYVTNDDVMIDCTKLNFN</sequence>
<reference evidence="1" key="1">
    <citation type="submission" date="2019-11" db="EMBL/GenBank/DDBJ databases">
        <authorList>
            <person name="Feng L."/>
        </authorList>
    </citation>
    <scope>NUCLEOTIDE SEQUENCE</scope>
    <source>
        <strain evidence="1">BgluceraseaLFYP119</strain>
    </source>
</reference>
<evidence type="ECO:0000313" key="1">
    <source>
        <dbReference type="EMBL" id="VYS81298.1"/>
    </source>
</evidence>
<organism evidence="1">
    <name type="scientific">Blautia glucerasea</name>
    <dbReference type="NCBI Taxonomy" id="536633"/>
    <lineage>
        <taxon>Bacteria</taxon>
        <taxon>Bacillati</taxon>
        <taxon>Bacillota</taxon>
        <taxon>Clostridia</taxon>
        <taxon>Lachnospirales</taxon>
        <taxon>Lachnospiraceae</taxon>
        <taxon>Blautia</taxon>
    </lineage>
</organism>
<accession>A0A6N2RLG3</accession>
<dbReference type="EMBL" id="CACRST010000009">
    <property type="protein sequence ID" value="VYS81298.1"/>
    <property type="molecule type" value="Genomic_DNA"/>
</dbReference>
<dbReference type="AlphaFoldDB" id="A0A6N2RLG3"/>